<organism evidence="2 3">
    <name type="scientific">Phytohabitans suffuscus</name>
    <dbReference type="NCBI Taxonomy" id="624315"/>
    <lineage>
        <taxon>Bacteria</taxon>
        <taxon>Bacillati</taxon>
        <taxon>Actinomycetota</taxon>
        <taxon>Actinomycetes</taxon>
        <taxon>Micromonosporales</taxon>
        <taxon>Micromonosporaceae</taxon>
    </lineage>
</organism>
<reference evidence="2 3" key="2">
    <citation type="submission" date="2020-03" db="EMBL/GenBank/DDBJ databases">
        <authorList>
            <person name="Ichikawa N."/>
            <person name="Kimura A."/>
            <person name="Kitahashi Y."/>
            <person name="Uohara A."/>
        </authorList>
    </citation>
    <scope>NUCLEOTIDE SEQUENCE [LARGE SCALE GENOMIC DNA]</scope>
    <source>
        <strain evidence="2 3">NBRC 105367</strain>
    </source>
</reference>
<gene>
    <name evidence="2" type="ORF">Psuf_004410</name>
</gene>
<dbReference type="EMBL" id="AP022871">
    <property type="protein sequence ID" value="BCB83128.1"/>
    <property type="molecule type" value="Genomic_DNA"/>
</dbReference>
<dbReference type="RefSeq" id="WP_173153256.1">
    <property type="nucleotide sequence ID" value="NZ_AP022871.1"/>
</dbReference>
<dbReference type="Proteomes" id="UP000503011">
    <property type="component" value="Chromosome"/>
</dbReference>
<evidence type="ECO:0000256" key="1">
    <source>
        <dbReference type="SAM" id="MobiDB-lite"/>
    </source>
</evidence>
<feature type="region of interest" description="Disordered" evidence="1">
    <location>
        <begin position="113"/>
        <end position="175"/>
    </location>
</feature>
<protein>
    <submittedName>
        <fullName evidence="2">Uncharacterized protein</fullName>
    </submittedName>
</protein>
<sequence length="175" mass="19201">MPVSKKRPTRAARSATRRGTYKADKDKGVALYHVMRADEDFETTADILFQIVKKASREFPGKPRYLFLDVEGHRNAAGGYDADAYELYSSFIPGYLGQFLTEIPLIGARARRDGQREDMPDHLVLSPGGTSEGRAERLGEQASRTGMPIWDADTGSTVHPDGTITPPAQAGSTEE</sequence>
<dbReference type="KEGG" id="psuu:Psuf_004410"/>
<name>A0A6F8YAW8_9ACTN</name>
<reference evidence="2 3" key="1">
    <citation type="submission" date="2020-03" db="EMBL/GenBank/DDBJ databases">
        <title>Whole genome shotgun sequence of Phytohabitans suffuscus NBRC 105367.</title>
        <authorList>
            <person name="Komaki H."/>
            <person name="Tamura T."/>
        </authorList>
    </citation>
    <scope>NUCLEOTIDE SEQUENCE [LARGE SCALE GENOMIC DNA]</scope>
    <source>
        <strain evidence="2 3">NBRC 105367</strain>
    </source>
</reference>
<dbReference type="AlphaFoldDB" id="A0A6F8YAW8"/>
<evidence type="ECO:0000313" key="3">
    <source>
        <dbReference type="Proteomes" id="UP000503011"/>
    </source>
</evidence>
<keyword evidence="3" id="KW-1185">Reference proteome</keyword>
<proteinExistence type="predicted"/>
<accession>A0A6F8YAW8</accession>
<evidence type="ECO:0000313" key="2">
    <source>
        <dbReference type="EMBL" id="BCB83128.1"/>
    </source>
</evidence>